<evidence type="ECO:0000313" key="3">
    <source>
        <dbReference type="EMBL" id="KAJ9130171.1"/>
    </source>
</evidence>
<dbReference type="InterPro" id="IPR038305">
    <property type="entry name" value="HeLo_sf"/>
</dbReference>
<evidence type="ECO:0000313" key="4">
    <source>
        <dbReference type="Proteomes" id="UP001174691"/>
    </source>
</evidence>
<feature type="domain" description="Prion-inhibition and propagation HeLo" evidence="2">
    <location>
        <begin position="6"/>
        <end position="206"/>
    </location>
</feature>
<gene>
    <name evidence="3" type="ORF">NKR19_g10008</name>
</gene>
<accession>A0AA38R2C4</accession>
<dbReference type="InterPro" id="IPR029498">
    <property type="entry name" value="HeLo_dom"/>
</dbReference>
<comment type="caution">
    <text evidence="3">The sequence shown here is derived from an EMBL/GenBank/DDBJ whole genome shotgun (WGS) entry which is preliminary data.</text>
</comment>
<keyword evidence="4" id="KW-1185">Reference proteome</keyword>
<organism evidence="3 4">
    <name type="scientific">Coniochaeta hoffmannii</name>
    <dbReference type="NCBI Taxonomy" id="91930"/>
    <lineage>
        <taxon>Eukaryota</taxon>
        <taxon>Fungi</taxon>
        <taxon>Dikarya</taxon>
        <taxon>Ascomycota</taxon>
        <taxon>Pezizomycotina</taxon>
        <taxon>Sordariomycetes</taxon>
        <taxon>Sordariomycetidae</taxon>
        <taxon>Coniochaetales</taxon>
        <taxon>Coniochaetaceae</taxon>
        <taxon>Coniochaeta</taxon>
    </lineage>
</organism>
<dbReference type="PANTHER" id="PTHR37542">
    <property type="entry name" value="HELO DOMAIN-CONTAINING PROTEIN-RELATED"/>
    <property type="match status" value="1"/>
</dbReference>
<dbReference type="EMBL" id="JANBVN010000282">
    <property type="protein sequence ID" value="KAJ9130171.1"/>
    <property type="molecule type" value="Genomic_DNA"/>
</dbReference>
<evidence type="ECO:0000256" key="1">
    <source>
        <dbReference type="SAM" id="Coils"/>
    </source>
</evidence>
<dbReference type="AlphaFoldDB" id="A0AA38R2C4"/>
<protein>
    <recommendedName>
        <fullName evidence="2">Prion-inhibition and propagation HeLo domain-containing protein</fullName>
    </recommendedName>
</protein>
<proteinExistence type="predicted"/>
<reference evidence="3" key="1">
    <citation type="submission" date="2022-07" db="EMBL/GenBank/DDBJ databases">
        <title>Fungi with potential for degradation of polypropylene.</title>
        <authorList>
            <person name="Gostincar C."/>
        </authorList>
    </citation>
    <scope>NUCLEOTIDE SEQUENCE</scope>
    <source>
        <strain evidence="3">EXF-13287</strain>
    </source>
</reference>
<dbReference type="Pfam" id="PF14479">
    <property type="entry name" value="HeLo"/>
    <property type="match status" value="1"/>
</dbReference>
<keyword evidence="1" id="KW-0175">Coiled coil</keyword>
<dbReference type="Proteomes" id="UP001174691">
    <property type="component" value="Unassembled WGS sequence"/>
</dbReference>
<feature type="coiled-coil region" evidence="1">
    <location>
        <begin position="166"/>
        <end position="219"/>
    </location>
</feature>
<name>A0AA38R2C4_9PEZI</name>
<dbReference type="Gene3D" id="1.20.120.1020">
    <property type="entry name" value="Prion-inhibition and propagation, HeLo domain"/>
    <property type="match status" value="1"/>
</dbReference>
<sequence length="265" mass="30209">MTGAEVIGAANGIAGLFKTTVEWFEYVYVAKNTWHTLQTELLKLDNAQLRLTRWGEATGLSGFKVKDDDSLRETGKFVLSKEQEKKAKQTFVLISQKFEACQEICVAYRKGKKEDDPAIVQEEIKPSRLSWNPMNRYLHDAMKELVEGRKNKVSIGRKAKFAIYDKSHLEKLVKDINDQIDALEKIYPPPPNRQEQLSKKELEKLLEVFEELNGAIKQRDPLLGSAVQTILNQKNDMKIHNEGGVIVQWQGQKSGGQDTQNVHQK</sequence>
<evidence type="ECO:0000259" key="2">
    <source>
        <dbReference type="Pfam" id="PF14479"/>
    </source>
</evidence>
<dbReference type="PANTHER" id="PTHR37542:SF3">
    <property type="entry name" value="PRION-INHIBITION AND PROPAGATION HELO DOMAIN-CONTAINING PROTEIN"/>
    <property type="match status" value="1"/>
</dbReference>